<evidence type="ECO:0000313" key="3">
    <source>
        <dbReference type="EMBL" id="KAJ8356112.1"/>
    </source>
</evidence>
<evidence type="ECO:0008006" key="5">
    <source>
        <dbReference type="Google" id="ProtNLM"/>
    </source>
</evidence>
<accession>A0A9Q1FD96</accession>
<evidence type="ECO:0000256" key="2">
    <source>
        <dbReference type="SAM" id="Phobius"/>
    </source>
</evidence>
<gene>
    <name evidence="3" type="ORF">SKAU_G00189060</name>
</gene>
<name>A0A9Q1FD96_SYNKA</name>
<dbReference type="AlphaFoldDB" id="A0A9Q1FD96"/>
<organism evidence="3 4">
    <name type="scientific">Synaphobranchus kaupii</name>
    <name type="common">Kaup's arrowtooth eel</name>
    <dbReference type="NCBI Taxonomy" id="118154"/>
    <lineage>
        <taxon>Eukaryota</taxon>
        <taxon>Metazoa</taxon>
        <taxon>Chordata</taxon>
        <taxon>Craniata</taxon>
        <taxon>Vertebrata</taxon>
        <taxon>Euteleostomi</taxon>
        <taxon>Actinopterygii</taxon>
        <taxon>Neopterygii</taxon>
        <taxon>Teleostei</taxon>
        <taxon>Anguilliformes</taxon>
        <taxon>Synaphobranchidae</taxon>
        <taxon>Synaphobranchus</taxon>
    </lineage>
</organism>
<dbReference type="Proteomes" id="UP001152622">
    <property type="component" value="Chromosome 6"/>
</dbReference>
<feature type="region of interest" description="Disordered" evidence="1">
    <location>
        <begin position="1"/>
        <end position="22"/>
    </location>
</feature>
<dbReference type="EMBL" id="JAINUF010000006">
    <property type="protein sequence ID" value="KAJ8356112.1"/>
    <property type="molecule type" value="Genomic_DNA"/>
</dbReference>
<dbReference type="PANTHER" id="PTHR38001">
    <property type="entry name" value="PROTEIN CEBPZOS"/>
    <property type="match status" value="1"/>
</dbReference>
<dbReference type="PANTHER" id="PTHR38001:SF1">
    <property type="entry name" value="PROTEIN CEBPZOS"/>
    <property type="match status" value="1"/>
</dbReference>
<evidence type="ECO:0000313" key="4">
    <source>
        <dbReference type="Proteomes" id="UP001152622"/>
    </source>
</evidence>
<sequence length="168" mass="18558">MVGPLNRLVPHQPPAASDKHGLLSHKRQHRCSVINSCLAREGGLPKLPDIPFFALGQLYWASLGQPDPGVCVSAVVRKSGGTRATRTMAPKTMEPFARKAFKAIIVLEVAGVFGAYFLFHKMNTSRVFRGTMSRNLPSVLEVYYKSNEWAGIYGIREGDQEAWSARKS</sequence>
<protein>
    <recommendedName>
        <fullName evidence="5">Protein CEBPZOS</fullName>
    </recommendedName>
</protein>
<feature type="transmembrane region" description="Helical" evidence="2">
    <location>
        <begin position="100"/>
        <end position="119"/>
    </location>
</feature>
<comment type="caution">
    <text evidence="3">The sequence shown here is derived from an EMBL/GenBank/DDBJ whole genome shotgun (WGS) entry which is preliminary data.</text>
</comment>
<keyword evidence="4" id="KW-1185">Reference proteome</keyword>
<proteinExistence type="predicted"/>
<keyword evidence="2" id="KW-0472">Membrane</keyword>
<reference evidence="3" key="1">
    <citation type="journal article" date="2023" name="Science">
        <title>Genome structures resolve the early diversification of teleost fishes.</title>
        <authorList>
            <person name="Parey E."/>
            <person name="Louis A."/>
            <person name="Montfort J."/>
            <person name="Bouchez O."/>
            <person name="Roques C."/>
            <person name="Iampietro C."/>
            <person name="Lluch J."/>
            <person name="Castinel A."/>
            <person name="Donnadieu C."/>
            <person name="Desvignes T."/>
            <person name="Floi Bucao C."/>
            <person name="Jouanno E."/>
            <person name="Wen M."/>
            <person name="Mejri S."/>
            <person name="Dirks R."/>
            <person name="Jansen H."/>
            <person name="Henkel C."/>
            <person name="Chen W.J."/>
            <person name="Zahm M."/>
            <person name="Cabau C."/>
            <person name="Klopp C."/>
            <person name="Thompson A.W."/>
            <person name="Robinson-Rechavi M."/>
            <person name="Braasch I."/>
            <person name="Lecointre G."/>
            <person name="Bobe J."/>
            <person name="Postlethwait J.H."/>
            <person name="Berthelot C."/>
            <person name="Roest Crollius H."/>
            <person name="Guiguen Y."/>
        </authorList>
    </citation>
    <scope>NUCLEOTIDE SEQUENCE</scope>
    <source>
        <strain evidence="3">WJC10195</strain>
    </source>
</reference>
<evidence type="ECO:0000256" key="1">
    <source>
        <dbReference type="SAM" id="MobiDB-lite"/>
    </source>
</evidence>
<keyword evidence="2" id="KW-0812">Transmembrane</keyword>
<dbReference type="OrthoDB" id="5804148at2759"/>
<keyword evidence="2" id="KW-1133">Transmembrane helix</keyword>
<dbReference type="InterPro" id="IPR037764">
    <property type="entry name" value="CEBPZOS"/>
</dbReference>